<dbReference type="Gene3D" id="3.40.50.1820">
    <property type="entry name" value="alpha/beta hydrolase"/>
    <property type="match status" value="1"/>
</dbReference>
<dbReference type="Proteomes" id="UP000597444">
    <property type="component" value="Unassembled WGS sequence"/>
</dbReference>
<gene>
    <name evidence="2" type="ORF">KSF_102270</name>
</gene>
<protein>
    <submittedName>
        <fullName evidence="2">Alpha/beta hydrolase</fullName>
    </submittedName>
</protein>
<evidence type="ECO:0000259" key="1">
    <source>
        <dbReference type="Pfam" id="PF00561"/>
    </source>
</evidence>
<reference evidence="2" key="1">
    <citation type="submission" date="2020-10" db="EMBL/GenBank/DDBJ databases">
        <title>Taxonomic study of unclassified bacteria belonging to the class Ktedonobacteria.</title>
        <authorList>
            <person name="Yabe S."/>
            <person name="Wang C.M."/>
            <person name="Zheng Y."/>
            <person name="Sakai Y."/>
            <person name="Cavaletti L."/>
            <person name="Monciardini P."/>
            <person name="Donadio S."/>
        </authorList>
    </citation>
    <scope>NUCLEOTIDE SEQUENCE</scope>
    <source>
        <strain evidence="2">ID150040</strain>
    </source>
</reference>
<dbReference type="RefSeq" id="WP_220210753.1">
    <property type="nucleotide sequence ID" value="NZ_BNJK01000002.1"/>
</dbReference>
<proteinExistence type="predicted"/>
<feature type="domain" description="AB hydrolase-1" evidence="1">
    <location>
        <begin position="22"/>
        <end position="250"/>
    </location>
</feature>
<evidence type="ECO:0000313" key="3">
    <source>
        <dbReference type="Proteomes" id="UP000597444"/>
    </source>
</evidence>
<dbReference type="SUPFAM" id="SSF53474">
    <property type="entry name" value="alpha/beta-Hydrolases"/>
    <property type="match status" value="1"/>
</dbReference>
<dbReference type="GO" id="GO:0004806">
    <property type="term" value="F:triacylglycerol lipase activity"/>
    <property type="evidence" value="ECO:0007669"/>
    <property type="project" value="TreeGrafter"/>
</dbReference>
<dbReference type="InterPro" id="IPR050471">
    <property type="entry name" value="AB_hydrolase"/>
</dbReference>
<dbReference type="Pfam" id="PF00561">
    <property type="entry name" value="Abhydrolase_1"/>
    <property type="match status" value="1"/>
</dbReference>
<dbReference type="EMBL" id="BNJK01000002">
    <property type="protein sequence ID" value="GHP00180.1"/>
    <property type="molecule type" value="Genomic_DNA"/>
</dbReference>
<sequence length="270" mass="29402">MPFVTVPDGTRLYYEEVGTGEPLLLISGNGRDHTDWNGVRDDFAGRYRVIVYDHRGIGQSDKPDTPPYTTRGLAQDAVALLDHLGVARAHVYGHSMGGMISQWLGIEHAEHIGALVLGATGPGNITGNAPGHGVSRTEEVKSLLSNLPPRSQEHLKAILSLVYSPAWIMAHPELMQGATSSIPEYVVRLQYQAVIGHDAWDRVPDIHAPTLVIHGSEDQQVPTANASLLAERIAGAQLHIVKGGRHAYFVEFRKEASRVVNSFLARHPLS</sequence>
<evidence type="ECO:0000313" key="2">
    <source>
        <dbReference type="EMBL" id="GHP00180.1"/>
    </source>
</evidence>
<dbReference type="PANTHER" id="PTHR43433">
    <property type="entry name" value="HYDROLASE, ALPHA/BETA FOLD FAMILY PROTEIN"/>
    <property type="match status" value="1"/>
</dbReference>
<comment type="caution">
    <text evidence="2">The sequence shown here is derived from an EMBL/GenBank/DDBJ whole genome shotgun (WGS) entry which is preliminary data.</text>
</comment>
<dbReference type="AlphaFoldDB" id="A0A8J3N6G7"/>
<accession>A0A8J3N6G7</accession>
<keyword evidence="3" id="KW-1185">Reference proteome</keyword>
<dbReference type="GO" id="GO:0046503">
    <property type="term" value="P:glycerolipid catabolic process"/>
    <property type="evidence" value="ECO:0007669"/>
    <property type="project" value="TreeGrafter"/>
</dbReference>
<dbReference type="InterPro" id="IPR000073">
    <property type="entry name" value="AB_hydrolase_1"/>
</dbReference>
<organism evidence="2 3">
    <name type="scientific">Reticulibacter mediterranei</name>
    <dbReference type="NCBI Taxonomy" id="2778369"/>
    <lineage>
        <taxon>Bacteria</taxon>
        <taxon>Bacillati</taxon>
        <taxon>Chloroflexota</taxon>
        <taxon>Ktedonobacteria</taxon>
        <taxon>Ktedonobacterales</taxon>
        <taxon>Reticulibacteraceae</taxon>
        <taxon>Reticulibacter</taxon>
    </lineage>
</organism>
<dbReference type="PANTHER" id="PTHR43433:SF5">
    <property type="entry name" value="AB HYDROLASE-1 DOMAIN-CONTAINING PROTEIN"/>
    <property type="match status" value="1"/>
</dbReference>
<keyword evidence="2" id="KW-0378">Hydrolase</keyword>
<dbReference type="InterPro" id="IPR029058">
    <property type="entry name" value="AB_hydrolase_fold"/>
</dbReference>
<name>A0A8J3N6G7_9CHLR</name>
<dbReference type="PRINTS" id="PR00111">
    <property type="entry name" value="ABHYDROLASE"/>
</dbReference>